<evidence type="ECO:0000313" key="4">
    <source>
        <dbReference type="Proteomes" id="UP000235672"/>
    </source>
</evidence>
<evidence type="ECO:0000313" key="3">
    <source>
        <dbReference type="EMBL" id="PMD17399.1"/>
    </source>
</evidence>
<protein>
    <submittedName>
        <fullName evidence="3">Uncharacterized protein</fullName>
    </submittedName>
</protein>
<keyword evidence="2" id="KW-0812">Transmembrane</keyword>
<reference evidence="3 4" key="1">
    <citation type="submission" date="2016-05" db="EMBL/GenBank/DDBJ databases">
        <title>A degradative enzymes factory behind the ericoid mycorrhizal symbiosis.</title>
        <authorList>
            <consortium name="DOE Joint Genome Institute"/>
            <person name="Martino E."/>
            <person name="Morin E."/>
            <person name="Grelet G."/>
            <person name="Kuo A."/>
            <person name="Kohler A."/>
            <person name="Daghino S."/>
            <person name="Barry K."/>
            <person name="Choi C."/>
            <person name="Cichocki N."/>
            <person name="Clum A."/>
            <person name="Copeland A."/>
            <person name="Hainaut M."/>
            <person name="Haridas S."/>
            <person name="Labutti K."/>
            <person name="Lindquist E."/>
            <person name="Lipzen A."/>
            <person name="Khouja H.-R."/>
            <person name="Murat C."/>
            <person name="Ohm R."/>
            <person name="Olson A."/>
            <person name="Spatafora J."/>
            <person name="Veneault-Fourrey C."/>
            <person name="Henrissat B."/>
            <person name="Grigoriev I."/>
            <person name="Martin F."/>
            <person name="Perotto S."/>
        </authorList>
    </citation>
    <scope>NUCLEOTIDE SEQUENCE [LARGE SCALE GENOMIC DNA]</scope>
    <source>
        <strain evidence="3 4">UAMH 7357</strain>
    </source>
</reference>
<gene>
    <name evidence="3" type="ORF">NA56DRAFT_707919</name>
</gene>
<feature type="region of interest" description="Disordered" evidence="1">
    <location>
        <begin position="154"/>
        <end position="194"/>
    </location>
</feature>
<keyword evidence="2" id="KW-0472">Membrane</keyword>
<keyword evidence="4" id="KW-1185">Reference proteome</keyword>
<proteinExistence type="predicted"/>
<feature type="transmembrane region" description="Helical" evidence="2">
    <location>
        <begin position="70"/>
        <end position="97"/>
    </location>
</feature>
<evidence type="ECO:0000256" key="2">
    <source>
        <dbReference type="SAM" id="Phobius"/>
    </source>
</evidence>
<dbReference type="EMBL" id="KZ613500">
    <property type="protein sequence ID" value="PMD17399.1"/>
    <property type="molecule type" value="Genomic_DNA"/>
</dbReference>
<dbReference type="OrthoDB" id="3564619at2759"/>
<dbReference type="Proteomes" id="UP000235672">
    <property type="component" value="Unassembled WGS sequence"/>
</dbReference>
<name>A0A2J6PTT6_9HELO</name>
<feature type="transmembrane region" description="Helical" evidence="2">
    <location>
        <begin position="126"/>
        <end position="147"/>
    </location>
</feature>
<keyword evidence="2" id="KW-1133">Transmembrane helix</keyword>
<accession>A0A2J6PTT6</accession>
<dbReference type="AlphaFoldDB" id="A0A2J6PTT6"/>
<sequence length="194" mass="21632">MSRAQEQANRLSTFSNYSMQSRPETTMSDIYPASLENIVLSRETPIVIHQQPQLPPRPQEPAIKPWITKLIIACFVVLALGIALAIVLVVLAVLGYLGKEKVEVVDLVQPTATVIPLVLSSGSDKVMSRMGIIACELVLAWGLVVLFDKFENREREGHEDSERERGRSRERRKGSSERDTDRNTFHYANATSGA</sequence>
<organism evidence="3 4">
    <name type="scientific">Hyaloscypha hepaticicola</name>
    <dbReference type="NCBI Taxonomy" id="2082293"/>
    <lineage>
        <taxon>Eukaryota</taxon>
        <taxon>Fungi</taxon>
        <taxon>Dikarya</taxon>
        <taxon>Ascomycota</taxon>
        <taxon>Pezizomycotina</taxon>
        <taxon>Leotiomycetes</taxon>
        <taxon>Helotiales</taxon>
        <taxon>Hyaloscyphaceae</taxon>
        <taxon>Hyaloscypha</taxon>
    </lineage>
</organism>
<evidence type="ECO:0000256" key="1">
    <source>
        <dbReference type="SAM" id="MobiDB-lite"/>
    </source>
</evidence>
<feature type="compositionally biased region" description="Basic and acidic residues" evidence="1">
    <location>
        <begin position="154"/>
        <end position="184"/>
    </location>
</feature>